<dbReference type="Gene3D" id="3.40.50.720">
    <property type="entry name" value="NAD(P)-binding Rossmann-like Domain"/>
    <property type="match status" value="2"/>
</dbReference>
<dbReference type="InterPro" id="IPR003148">
    <property type="entry name" value="RCK_N"/>
</dbReference>
<evidence type="ECO:0000259" key="2">
    <source>
        <dbReference type="PROSITE" id="PS51201"/>
    </source>
</evidence>
<dbReference type="RefSeq" id="WP_114842407.1">
    <property type="nucleotide sequence ID" value="NZ_CP031219.1"/>
</dbReference>
<proteinExistence type="predicted"/>
<keyword evidence="1" id="KW-0812">Transmembrane</keyword>
<feature type="transmembrane region" description="Helical" evidence="1">
    <location>
        <begin position="46"/>
        <end position="65"/>
    </location>
</feature>
<dbReference type="PANTHER" id="PTHR43833">
    <property type="entry name" value="POTASSIUM CHANNEL PROTEIN 2-RELATED-RELATED"/>
    <property type="match status" value="1"/>
</dbReference>
<protein>
    <submittedName>
        <fullName evidence="3">Potassium transporter TrkA</fullName>
    </submittedName>
</protein>
<dbReference type="Gene3D" id="1.10.287.70">
    <property type="match status" value="1"/>
</dbReference>
<comment type="caution">
    <text evidence="3">The sequence shown here is derived from an EMBL/GenBank/DDBJ whole genome shotgun (WGS) entry which is preliminary data.</text>
</comment>
<dbReference type="InterPro" id="IPR050721">
    <property type="entry name" value="Trk_Ktr_HKT_K-transport"/>
</dbReference>
<reference evidence="3 4" key="1">
    <citation type="submission" date="2017-09" db="EMBL/GenBank/DDBJ databases">
        <title>Genomics of the genus Arcobacter.</title>
        <authorList>
            <person name="Perez-Cataluna A."/>
            <person name="Figueras M.J."/>
            <person name="Salas-Masso N."/>
        </authorList>
    </citation>
    <scope>NUCLEOTIDE SEQUENCE [LARGE SCALE GENOMIC DNA]</scope>
    <source>
        <strain evidence="3 4">CECT 7386</strain>
    </source>
</reference>
<dbReference type="GO" id="GO:0006813">
    <property type="term" value="P:potassium ion transport"/>
    <property type="evidence" value="ECO:0007669"/>
    <property type="project" value="InterPro"/>
</dbReference>
<dbReference type="SUPFAM" id="SSF51735">
    <property type="entry name" value="NAD(P)-binding Rossmann-fold domains"/>
    <property type="match status" value="2"/>
</dbReference>
<dbReference type="Pfam" id="PF02254">
    <property type="entry name" value="TrkA_N"/>
    <property type="match status" value="2"/>
</dbReference>
<gene>
    <name evidence="3" type="ORF">CP985_13765</name>
</gene>
<dbReference type="AlphaFoldDB" id="A0AAX2AEG6"/>
<dbReference type="PANTHER" id="PTHR43833:SF11">
    <property type="entry name" value="VOLTAGE-GATED POTASSIUM CHANNEL KCH"/>
    <property type="match status" value="1"/>
</dbReference>
<dbReference type="InterPro" id="IPR036291">
    <property type="entry name" value="NAD(P)-bd_dom_sf"/>
</dbReference>
<evidence type="ECO:0000313" key="4">
    <source>
        <dbReference type="Proteomes" id="UP000290092"/>
    </source>
</evidence>
<dbReference type="KEGG" id="amyt:AMYT_2020"/>
<evidence type="ECO:0000256" key="1">
    <source>
        <dbReference type="SAM" id="Phobius"/>
    </source>
</evidence>
<dbReference type="Proteomes" id="UP000290092">
    <property type="component" value="Unassembled WGS sequence"/>
</dbReference>
<keyword evidence="4" id="KW-1185">Reference proteome</keyword>
<dbReference type="SUPFAM" id="SSF81324">
    <property type="entry name" value="Voltage-gated potassium channels"/>
    <property type="match status" value="1"/>
</dbReference>
<accession>A0AAX2AEG6</accession>
<sequence length="563" mass="64637">MRNSSLFIILYRMRIPFLVIIVAYTIAITGLLIIDGRDANGNPYHMSIFDAFYFVSYMATTIGFGETPYEFTYSQRIWVSISIYITVVGWFYGVGSLVRLLQDKLFLNEIEKSKFRRQIKRLKQKFIIVLGYNQITSEIIKRAIQQDIRTVVIEKSEERGNDLLLENFTPTVPLLIADAHSSVALEEAGIKKHNCKGLVSLFEDDSLNLRIALTSKLLNKNVKLAIKSTTENHSENLKDLDVEIIANPFLIISNEINMALNAPNLLKLEKWLYKVDTLNSALPLFPKGKYIICGFGRMGKSVYDKLKTNNIEAHFIEIDSNKNIDYIKNRTTSLTYANADDKDTLIEIGIRDSVAIIAATNNDTTNLSILATAKKLNPKIMTIVRENEMEDFSIFENANIDHIFMPAKILINKTTNALINPLSDVFIRSISNKDEAWAAKLVRRLFETIDENPLLFEVEINFEDAPEITRYLKTKQELSLNIFRVSLHNKELKNNIVPLLLLRNNEEILLPSWEFELKLDDKILFACDLHAKNDMEYIAQNIYEFYYALTGKEKRTILKGLFK</sequence>
<keyword evidence="1" id="KW-1133">Transmembrane helix</keyword>
<dbReference type="EMBL" id="NXID01000069">
    <property type="protein sequence ID" value="RXK12947.1"/>
    <property type="molecule type" value="Genomic_DNA"/>
</dbReference>
<keyword evidence="1" id="KW-0472">Membrane</keyword>
<feature type="transmembrane region" description="Helical" evidence="1">
    <location>
        <begin position="77"/>
        <end position="101"/>
    </location>
</feature>
<feature type="domain" description="RCK N-terminal" evidence="2">
    <location>
        <begin position="287"/>
        <end position="404"/>
    </location>
</feature>
<organism evidence="3 4">
    <name type="scientific">Malaciobacter mytili LMG 24559</name>
    <dbReference type="NCBI Taxonomy" id="1032238"/>
    <lineage>
        <taxon>Bacteria</taxon>
        <taxon>Pseudomonadati</taxon>
        <taxon>Campylobacterota</taxon>
        <taxon>Epsilonproteobacteria</taxon>
        <taxon>Campylobacterales</taxon>
        <taxon>Arcobacteraceae</taxon>
        <taxon>Malaciobacter</taxon>
    </lineage>
</organism>
<dbReference type="PROSITE" id="PS51201">
    <property type="entry name" value="RCK_N"/>
    <property type="match status" value="1"/>
</dbReference>
<feature type="transmembrane region" description="Helical" evidence="1">
    <location>
        <begin position="15"/>
        <end position="34"/>
    </location>
</feature>
<evidence type="ECO:0000313" key="3">
    <source>
        <dbReference type="EMBL" id="RXK12947.1"/>
    </source>
</evidence>
<name>A0AAX2AEG6_9BACT</name>